<protein>
    <submittedName>
        <fullName evidence="1">Carboxyphosphonoenolpyruvate phosphonomutase</fullName>
    </submittedName>
</protein>
<dbReference type="SUPFAM" id="SSF51621">
    <property type="entry name" value="Phosphoenolpyruvate/pyruvate domain"/>
    <property type="match status" value="1"/>
</dbReference>
<dbReference type="Pfam" id="PF13714">
    <property type="entry name" value="PEP_mutase"/>
    <property type="match status" value="1"/>
</dbReference>
<sequence length="311" mass="34968">MYIKSFRQLIEENDRCLMVPCVYDCASARAVEIVGFESMMLSGGELSMAMNGIIEHDTSNFAECEWMAGRIARSSNIPLAVDIGDGWAKSPIAIYRECKRLAAIGVTAIQMEDASSYGILPEELFYAKVKAAVDALKDTDCILIARTNGDVETMMDQCCERMRRAHELGAEMTTVVRTRTLEQARYVAERVPGWKMFPDVTAPDGKPEATVEELYPLGYQIMTTHYTLKAAMDGMLEHGYRNVAEQNVTYTYNKKGPSGLAGFSAAAYFDPDGYMKMEAEYTGHYEEYILSKLYNETYPDVFPPSKNKFRF</sequence>
<keyword evidence="1" id="KW-0670">Pyruvate</keyword>
<dbReference type="InterPro" id="IPR015813">
    <property type="entry name" value="Pyrv/PenolPyrv_kinase-like_dom"/>
</dbReference>
<dbReference type="InterPro" id="IPR040442">
    <property type="entry name" value="Pyrv_kinase-like_dom_sf"/>
</dbReference>
<dbReference type="EMBL" id="QSBM01000003">
    <property type="protein sequence ID" value="RGX31421.1"/>
    <property type="molecule type" value="Genomic_DNA"/>
</dbReference>
<dbReference type="Proteomes" id="UP000283880">
    <property type="component" value="Unassembled WGS sequence"/>
</dbReference>
<dbReference type="RefSeq" id="WP_024734397.1">
    <property type="nucleotide sequence ID" value="NZ_CABMHH010000028.1"/>
</dbReference>
<proteinExistence type="predicted"/>
<dbReference type="PANTHER" id="PTHR42905">
    <property type="entry name" value="PHOSPHOENOLPYRUVATE CARBOXYLASE"/>
    <property type="match status" value="1"/>
</dbReference>
<evidence type="ECO:0000313" key="1">
    <source>
        <dbReference type="EMBL" id="RGX31421.1"/>
    </source>
</evidence>
<dbReference type="PANTHER" id="PTHR42905:SF5">
    <property type="entry name" value="CARBOXYVINYL-CARBOXYPHOSPHONATE PHOSPHORYLMUTASE, CHLOROPLASTIC"/>
    <property type="match status" value="1"/>
</dbReference>
<organism evidence="1 2">
    <name type="scientific">Enterocloster asparagiformis</name>
    <dbReference type="NCBI Taxonomy" id="333367"/>
    <lineage>
        <taxon>Bacteria</taxon>
        <taxon>Bacillati</taxon>
        <taxon>Bacillota</taxon>
        <taxon>Clostridia</taxon>
        <taxon>Lachnospirales</taxon>
        <taxon>Lachnospiraceae</taxon>
        <taxon>Enterocloster</taxon>
    </lineage>
</organism>
<dbReference type="InterPro" id="IPR039556">
    <property type="entry name" value="ICL/PEPM"/>
</dbReference>
<dbReference type="AlphaFoldDB" id="A0A413FIY1"/>
<comment type="caution">
    <text evidence="1">The sequence shown here is derived from an EMBL/GenBank/DDBJ whole genome shotgun (WGS) entry which is preliminary data.</text>
</comment>
<evidence type="ECO:0000313" key="2">
    <source>
        <dbReference type="Proteomes" id="UP000283880"/>
    </source>
</evidence>
<dbReference type="OrthoDB" id="8629576at2"/>
<name>A0A413FIY1_9FIRM</name>
<dbReference type="Gene3D" id="3.20.20.60">
    <property type="entry name" value="Phosphoenolpyruvate-binding domains"/>
    <property type="match status" value="1"/>
</dbReference>
<accession>A0A413FIY1</accession>
<dbReference type="GO" id="GO:0016833">
    <property type="term" value="F:oxo-acid-lyase activity"/>
    <property type="evidence" value="ECO:0007669"/>
    <property type="project" value="UniProtKB-ARBA"/>
</dbReference>
<gene>
    <name evidence="1" type="ORF">DWV29_05950</name>
</gene>
<dbReference type="CDD" id="cd00377">
    <property type="entry name" value="ICL_PEPM"/>
    <property type="match status" value="1"/>
</dbReference>
<reference evidence="1 2" key="1">
    <citation type="submission" date="2018-08" db="EMBL/GenBank/DDBJ databases">
        <title>A genome reference for cultivated species of the human gut microbiota.</title>
        <authorList>
            <person name="Zou Y."/>
            <person name="Xue W."/>
            <person name="Luo G."/>
        </authorList>
    </citation>
    <scope>NUCLEOTIDE SEQUENCE [LARGE SCALE GENOMIC DNA]</scope>
    <source>
        <strain evidence="1 2">AF04-15</strain>
    </source>
</reference>